<gene>
    <name evidence="1" type="ORF">BJX68DRAFT_251329</name>
</gene>
<evidence type="ECO:0000313" key="2">
    <source>
        <dbReference type="Proteomes" id="UP001610444"/>
    </source>
</evidence>
<reference evidence="1 2" key="1">
    <citation type="submission" date="2024-07" db="EMBL/GenBank/DDBJ databases">
        <title>Section-level genome sequencing and comparative genomics of Aspergillus sections Usti and Cavernicolus.</title>
        <authorList>
            <consortium name="Lawrence Berkeley National Laboratory"/>
            <person name="Nybo J.L."/>
            <person name="Vesth T.C."/>
            <person name="Theobald S."/>
            <person name="Frisvad J.C."/>
            <person name="Larsen T.O."/>
            <person name="Kjaerboelling I."/>
            <person name="Rothschild-Mancinelli K."/>
            <person name="Lyhne E.K."/>
            <person name="Kogle M.E."/>
            <person name="Barry K."/>
            <person name="Clum A."/>
            <person name="Na H."/>
            <person name="Ledsgaard L."/>
            <person name="Lin J."/>
            <person name="Lipzen A."/>
            <person name="Kuo A."/>
            <person name="Riley R."/>
            <person name="Mondo S."/>
            <person name="LaButti K."/>
            <person name="Haridas S."/>
            <person name="Pangalinan J."/>
            <person name="Salamov A.A."/>
            <person name="Simmons B.A."/>
            <person name="Magnuson J.K."/>
            <person name="Chen J."/>
            <person name="Drula E."/>
            <person name="Henrissat B."/>
            <person name="Wiebenga A."/>
            <person name="Lubbers R.J."/>
            <person name="Gomes A.C."/>
            <person name="Macurrencykelacurrency M.R."/>
            <person name="Stajich J."/>
            <person name="Grigoriev I.V."/>
            <person name="Mortensen U.H."/>
            <person name="De vries R.P."/>
            <person name="Baker S.E."/>
            <person name="Andersen M.R."/>
        </authorList>
    </citation>
    <scope>NUCLEOTIDE SEQUENCE [LARGE SCALE GENOMIC DNA]</scope>
    <source>
        <strain evidence="1 2">CBS 756.74</strain>
    </source>
</reference>
<name>A0ABR4J7N6_9EURO</name>
<dbReference type="GeneID" id="98157537"/>
<protein>
    <submittedName>
        <fullName evidence="1">Uncharacterized protein</fullName>
    </submittedName>
</protein>
<dbReference type="Proteomes" id="UP001610444">
    <property type="component" value="Unassembled WGS sequence"/>
</dbReference>
<keyword evidence="2" id="KW-1185">Reference proteome</keyword>
<comment type="caution">
    <text evidence="1">The sequence shown here is derived from an EMBL/GenBank/DDBJ whole genome shotgun (WGS) entry which is preliminary data.</text>
</comment>
<proteinExistence type="predicted"/>
<dbReference type="RefSeq" id="XP_070891850.1">
    <property type="nucleotide sequence ID" value="XM_071042373.1"/>
</dbReference>
<accession>A0ABR4J7N6</accession>
<dbReference type="EMBL" id="JBFXLR010000145">
    <property type="protein sequence ID" value="KAL2835772.1"/>
    <property type="molecule type" value="Genomic_DNA"/>
</dbReference>
<organism evidence="1 2">
    <name type="scientific">Aspergillus pseudodeflectus</name>
    <dbReference type="NCBI Taxonomy" id="176178"/>
    <lineage>
        <taxon>Eukaryota</taxon>
        <taxon>Fungi</taxon>
        <taxon>Dikarya</taxon>
        <taxon>Ascomycota</taxon>
        <taxon>Pezizomycotina</taxon>
        <taxon>Eurotiomycetes</taxon>
        <taxon>Eurotiomycetidae</taxon>
        <taxon>Eurotiales</taxon>
        <taxon>Aspergillaceae</taxon>
        <taxon>Aspergillus</taxon>
        <taxon>Aspergillus subgen. Nidulantes</taxon>
    </lineage>
</organism>
<evidence type="ECO:0000313" key="1">
    <source>
        <dbReference type="EMBL" id="KAL2835772.1"/>
    </source>
</evidence>
<sequence length="161" mass="18876">MCQICIQETVVSLPRFILHNPARLTIKAFVGRSLDSHNITPIHLLLDGFAYIVQNELSDKDLLMLSLIYWHFDALAQEPSRETRYRLVRSIENFYEFNAMCDILCRLYNDRVSKQLTGAAFMTELLGLLSNIELLFWYYHQRQSERASWRVAHAGYLMAEQ</sequence>